<evidence type="ECO:0000313" key="1">
    <source>
        <dbReference type="EMBL" id="QWM90140.1"/>
    </source>
</evidence>
<gene>
    <name evidence="1" type="primary">gp_23073</name>
</gene>
<accession>A0AAE7S1R1</accession>
<dbReference type="KEGG" id="vg:75691276"/>
<evidence type="ECO:0000313" key="2">
    <source>
        <dbReference type="Proteomes" id="UP000827813"/>
    </source>
</evidence>
<dbReference type="RefSeq" id="YP_010359712.1">
    <property type="nucleotide sequence ID" value="NC_062776.1"/>
</dbReference>
<protein>
    <submittedName>
        <fullName evidence="1">DNA primase, relaxosome complex</fullName>
    </submittedName>
</protein>
<sequence>MRNINSSKLTKQAILDKISQISIFSTYLNLSNNIIQHCIDTGELICSPIREDIHPTCGFKYDNKGKLKFRDFSGFFWGDAFDVVAYIMSNIYNREYNIRNKEDFIKVLRHITFTFKDIFYGQEKDINLVNEINTAIINIKHKKPNIELVVREWNNNDKEYWDKFGVPLQFLNINFIYPVEQYYINRNVNPEPKYYYNTNDPCYGYLLGKDRNGINNIKLYFPKRDRSYTRFITNCNHLEGIYNLNYSDYDIIVITKSTKDRVSIGATLMRLSLLYGGTNIDKIGVINIPHETYKLRQNEYDWLKSKLKDNKSKLCSLMDNDVTGINESNWLYENFNIIPIIIPKRYKSKDFAELVSNNSLKQLKSIIKKGIKYIYNYDKRQRNKDSGNLQYDETMPY</sequence>
<proteinExistence type="predicted"/>
<organism evidence="1 2">
    <name type="scientific">uncultured phage cr9_1</name>
    <dbReference type="NCBI Taxonomy" id="2986400"/>
    <lineage>
        <taxon>Viruses</taxon>
        <taxon>Duplodnaviria</taxon>
        <taxon>Heunggongvirae</taxon>
        <taxon>Uroviricota</taxon>
        <taxon>Caudoviricetes</taxon>
        <taxon>Crassvirales</taxon>
        <taxon>Intestiviridae</taxon>
        <taxon>Crudevirinae</taxon>
        <taxon>Dabirmavirus</taxon>
        <taxon>Dabirmavirus hominis</taxon>
    </lineage>
</organism>
<dbReference type="EMBL" id="MZ130486">
    <property type="protein sequence ID" value="QWM90140.1"/>
    <property type="molecule type" value="Genomic_DNA"/>
</dbReference>
<reference evidence="1 2" key="1">
    <citation type="submission" date="2021-04" db="EMBL/GenBank/DDBJ databases">
        <authorList>
            <person name="Shkoporov A.N."/>
            <person name="Stockdale S.R."/>
            <person name="Guerin E."/>
            <person name="Ross R.P."/>
            <person name="Hill C."/>
        </authorList>
    </citation>
    <scope>NUCLEOTIDE SEQUENCE [LARGE SCALE GENOMIC DNA]</scope>
    <source>
        <strain evidence="2">cr9_1</strain>
    </source>
</reference>
<dbReference type="GeneID" id="75691276"/>
<dbReference type="Proteomes" id="UP000827813">
    <property type="component" value="Segment"/>
</dbReference>
<name>A0AAE7S1R1_9CAUD</name>
<keyword evidence="2" id="KW-1185">Reference proteome</keyword>